<proteinExistence type="predicted"/>
<name>A0A9P5YJD2_9AGAR</name>
<sequence length="347" mass="39859">MASPSNPIIQSSGALEPNAFQTLISPEIWTTRHLYTNTQCELKHNVLSPLLFSHNTLPNCGQSFVQSDFKTQIAPLLHSDQLSLHFCGEDIVYDLRSLERDPRFLIELLKMTSSGHGSWIIVAIYYRRAGNSEAAVSIMESMIEAMRVYGATDGQLKPAYLLLSGCENDLAKRARSYGERNHEAEHQKHSNMWLRKVYGDHNVINAFPVTRRSEIGQCPPPKSLSRSKISTFQNNPTPTAFNKSLLETLGLEVRSLRSQSKRQSDLLLDIRFEKRKLEEDLLTERQFRRKIQRHLDEADKELHIARRTETYALEQVKNEIDARRRAEESARTEKSLRLDLTKTLKRT</sequence>
<evidence type="ECO:0000256" key="1">
    <source>
        <dbReference type="SAM" id="Coils"/>
    </source>
</evidence>
<evidence type="ECO:0000313" key="2">
    <source>
        <dbReference type="EMBL" id="KAF9470008.1"/>
    </source>
</evidence>
<dbReference type="OrthoDB" id="2670565at2759"/>
<dbReference type="EMBL" id="MU150229">
    <property type="protein sequence ID" value="KAF9470008.1"/>
    <property type="molecule type" value="Genomic_DNA"/>
</dbReference>
<dbReference type="AlphaFoldDB" id="A0A9P5YJD2"/>
<reference evidence="2" key="1">
    <citation type="submission" date="2020-11" db="EMBL/GenBank/DDBJ databases">
        <authorList>
            <consortium name="DOE Joint Genome Institute"/>
            <person name="Ahrendt S."/>
            <person name="Riley R."/>
            <person name="Andreopoulos W."/>
            <person name="Labutti K."/>
            <person name="Pangilinan J."/>
            <person name="Ruiz-Duenas F.J."/>
            <person name="Barrasa J.M."/>
            <person name="Sanchez-Garcia M."/>
            <person name="Camarero S."/>
            <person name="Miyauchi S."/>
            <person name="Serrano A."/>
            <person name="Linde D."/>
            <person name="Babiker R."/>
            <person name="Drula E."/>
            <person name="Ayuso-Fernandez I."/>
            <person name="Pacheco R."/>
            <person name="Padilla G."/>
            <person name="Ferreira P."/>
            <person name="Barriuso J."/>
            <person name="Kellner H."/>
            <person name="Castanera R."/>
            <person name="Alfaro M."/>
            <person name="Ramirez L."/>
            <person name="Pisabarro A.G."/>
            <person name="Kuo A."/>
            <person name="Tritt A."/>
            <person name="Lipzen A."/>
            <person name="He G."/>
            <person name="Yan M."/>
            <person name="Ng V."/>
            <person name="Cullen D."/>
            <person name="Martin F."/>
            <person name="Rosso M.-N."/>
            <person name="Henrissat B."/>
            <person name="Hibbett D."/>
            <person name="Martinez A.T."/>
            <person name="Grigoriev I.V."/>
        </authorList>
    </citation>
    <scope>NUCLEOTIDE SEQUENCE</scope>
    <source>
        <strain evidence="2">CBS 247.69</strain>
    </source>
</reference>
<keyword evidence="3" id="KW-1185">Reference proteome</keyword>
<organism evidence="2 3">
    <name type="scientific">Collybia nuda</name>
    <dbReference type="NCBI Taxonomy" id="64659"/>
    <lineage>
        <taxon>Eukaryota</taxon>
        <taxon>Fungi</taxon>
        <taxon>Dikarya</taxon>
        <taxon>Basidiomycota</taxon>
        <taxon>Agaricomycotina</taxon>
        <taxon>Agaricomycetes</taxon>
        <taxon>Agaricomycetidae</taxon>
        <taxon>Agaricales</taxon>
        <taxon>Tricholomatineae</taxon>
        <taxon>Clitocybaceae</taxon>
        <taxon>Collybia</taxon>
    </lineage>
</organism>
<evidence type="ECO:0000313" key="3">
    <source>
        <dbReference type="Proteomes" id="UP000807353"/>
    </source>
</evidence>
<protein>
    <submittedName>
        <fullName evidence="2">Uncharacterized protein</fullName>
    </submittedName>
</protein>
<accession>A0A9P5YJD2</accession>
<comment type="caution">
    <text evidence="2">The sequence shown here is derived from an EMBL/GenBank/DDBJ whole genome shotgun (WGS) entry which is preliminary data.</text>
</comment>
<keyword evidence="1" id="KW-0175">Coiled coil</keyword>
<dbReference type="Proteomes" id="UP000807353">
    <property type="component" value="Unassembled WGS sequence"/>
</dbReference>
<feature type="coiled-coil region" evidence="1">
    <location>
        <begin position="288"/>
        <end position="333"/>
    </location>
</feature>
<gene>
    <name evidence="2" type="ORF">BDZ94DRAFT_1231550</name>
</gene>